<evidence type="ECO:0000256" key="8">
    <source>
        <dbReference type="PIRNR" id="PIRNR006113"/>
    </source>
</evidence>
<evidence type="ECO:0000256" key="6">
    <source>
        <dbReference type="ARBA" id="ARBA00023239"/>
    </source>
</evidence>
<keyword evidence="6 8" id="KW-0456">Lyase</keyword>
<dbReference type="AlphaFoldDB" id="A0A562RW57"/>
<comment type="caution">
    <text evidence="11">The sequence shown here is derived from an EMBL/GenBank/DDBJ whole genome shotgun (WGS) entry which is preliminary data.</text>
</comment>
<dbReference type="EMBL" id="VLLC01000009">
    <property type="protein sequence ID" value="TWI73063.1"/>
    <property type="molecule type" value="Genomic_DNA"/>
</dbReference>
<comment type="pathway">
    <text evidence="1 8">Purine metabolism; 7-cyano-7-deazaguanine biosynthesis.</text>
</comment>
<evidence type="ECO:0000256" key="9">
    <source>
        <dbReference type="PIRSR" id="PIRSR006113-1"/>
    </source>
</evidence>
<dbReference type="PANTHER" id="PTHR12589:SF7">
    <property type="entry name" value="6-PYRUVOYL TETRAHYDROBIOPTERIN SYNTHASE"/>
    <property type="match status" value="1"/>
</dbReference>
<dbReference type="RefSeq" id="WP_144684054.1">
    <property type="nucleotide sequence ID" value="NZ_VLLC01000009.1"/>
</dbReference>
<evidence type="ECO:0000256" key="3">
    <source>
        <dbReference type="ARBA" id="ARBA00018141"/>
    </source>
</evidence>
<dbReference type="InterPro" id="IPR007115">
    <property type="entry name" value="6-PTP_synth/QueD"/>
</dbReference>
<feature type="binding site" evidence="10">
    <location>
        <position position="39"/>
    </location>
    <ligand>
        <name>Zn(2+)</name>
        <dbReference type="ChEBI" id="CHEBI:29105"/>
    </ligand>
</feature>
<dbReference type="OrthoDB" id="9804698at2"/>
<comment type="cofactor">
    <cofactor evidence="8 10">
        <name>Zn(2+)</name>
        <dbReference type="ChEBI" id="CHEBI:29105"/>
    </cofactor>
    <text evidence="8 10">Binds 1 zinc ion per subunit.</text>
</comment>
<evidence type="ECO:0000313" key="12">
    <source>
        <dbReference type="Proteomes" id="UP000318307"/>
    </source>
</evidence>
<organism evidence="11 12">
    <name type="scientific">Desulfobotulus alkaliphilus</name>
    <dbReference type="NCBI Taxonomy" id="622671"/>
    <lineage>
        <taxon>Bacteria</taxon>
        <taxon>Pseudomonadati</taxon>
        <taxon>Thermodesulfobacteriota</taxon>
        <taxon>Desulfobacteria</taxon>
        <taxon>Desulfobacterales</taxon>
        <taxon>Desulfobacteraceae</taxon>
        <taxon>Desulfobotulus</taxon>
    </lineage>
</organism>
<gene>
    <name evidence="11" type="ORF">LZ24_01474</name>
</gene>
<sequence>MLSITREFRFEAAHRLALAHLTDEENTEIFGPCARIHGHSYRLRVTLSGTTNAFGWILNFSELKKIVYQHVLSEYDHACLNELHDYRNDIPTAENMAKTIFRRLEPHLQGPNYRLLRICVHETENAWASWEADHALCS</sequence>
<feature type="active site" description="Charge relay system" evidence="9">
    <location>
        <position position="122"/>
    </location>
</feature>
<dbReference type="Gene3D" id="3.30.479.10">
    <property type="entry name" value="6-pyruvoyl tetrahydropterin synthase/QueD"/>
    <property type="match status" value="1"/>
</dbReference>
<keyword evidence="4 8" id="KW-0479">Metal-binding</keyword>
<evidence type="ECO:0000256" key="2">
    <source>
        <dbReference type="ARBA" id="ARBA00008900"/>
    </source>
</evidence>
<dbReference type="GO" id="GO:0070497">
    <property type="term" value="F:6-carboxytetrahydropterin synthase activity"/>
    <property type="evidence" value="ECO:0007669"/>
    <property type="project" value="UniProtKB-EC"/>
</dbReference>
<dbReference type="Proteomes" id="UP000318307">
    <property type="component" value="Unassembled WGS sequence"/>
</dbReference>
<dbReference type="GO" id="GO:0046872">
    <property type="term" value="F:metal ion binding"/>
    <property type="evidence" value="ECO:0007669"/>
    <property type="project" value="UniProtKB-KW"/>
</dbReference>
<proteinExistence type="inferred from homology"/>
<evidence type="ECO:0000256" key="7">
    <source>
        <dbReference type="ARBA" id="ARBA00048807"/>
    </source>
</evidence>
<dbReference type="SUPFAM" id="SSF55620">
    <property type="entry name" value="Tetrahydrobiopterin biosynthesis enzymes-like"/>
    <property type="match status" value="1"/>
</dbReference>
<evidence type="ECO:0000256" key="4">
    <source>
        <dbReference type="ARBA" id="ARBA00022723"/>
    </source>
</evidence>
<accession>A0A562RW57</accession>
<feature type="binding site" evidence="10">
    <location>
        <position position="37"/>
    </location>
    <ligand>
        <name>Zn(2+)</name>
        <dbReference type="ChEBI" id="CHEBI:29105"/>
    </ligand>
</feature>
<dbReference type="PANTHER" id="PTHR12589">
    <property type="entry name" value="PYRUVOYL TETRAHYDROBIOPTERIN SYNTHASE"/>
    <property type="match status" value="1"/>
</dbReference>
<reference evidence="11 12" key="1">
    <citation type="submission" date="2019-07" db="EMBL/GenBank/DDBJ databases">
        <title>Genome sequencing of 100 strains of the haloalkaliphilic chemolithoautotrophic sulfur-oxidizing bacterium Thioalkalivibrio.</title>
        <authorList>
            <person name="Muyzer G."/>
        </authorList>
    </citation>
    <scope>NUCLEOTIDE SEQUENCE [LARGE SCALE GENOMIC DNA]</scope>
    <source>
        <strain evidence="11 12">ASO4-4</strain>
    </source>
</reference>
<keyword evidence="12" id="KW-1185">Reference proteome</keyword>
<evidence type="ECO:0000256" key="5">
    <source>
        <dbReference type="ARBA" id="ARBA00022833"/>
    </source>
</evidence>
<comment type="catalytic activity">
    <reaction evidence="7 8">
        <text>7,8-dihydroneopterin 3'-triphosphate + H2O = 6-carboxy-5,6,7,8-tetrahydropterin + triphosphate + acetaldehyde + 2 H(+)</text>
        <dbReference type="Rhea" id="RHEA:27966"/>
        <dbReference type="ChEBI" id="CHEBI:15343"/>
        <dbReference type="ChEBI" id="CHEBI:15377"/>
        <dbReference type="ChEBI" id="CHEBI:15378"/>
        <dbReference type="ChEBI" id="CHEBI:18036"/>
        <dbReference type="ChEBI" id="CHEBI:58462"/>
        <dbReference type="ChEBI" id="CHEBI:61032"/>
        <dbReference type="EC" id="4.1.2.50"/>
    </reaction>
</comment>
<evidence type="ECO:0000256" key="1">
    <source>
        <dbReference type="ARBA" id="ARBA00005061"/>
    </source>
</evidence>
<feature type="active site" description="Proton acceptor" evidence="9">
    <location>
        <position position="33"/>
    </location>
</feature>
<comment type="similarity">
    <text evidence="2 8">Belongs to the PTPS family. QueD subfamily.</text>
</comment>
<feature type="binding site" evidence="10">
    <location>
        <position position="14"/>
    </location>
    <ligand>
        <name>Zn(2+)</name>
        <dbReference type="ChEBI" id="CHEBI:29105"/>
    </ligand>
</feature>
<evidence type="ECO:0000256" key="10">
    <source>
        <dbReference type="PIRSR" id="PIRSR006113-2"/>
    </source>
</evidence>
<name>A0A562RW57_9BACT</name>
<keyword evidence="5 8" id="KW-0862">Zinc</keyword>
<dbReference type="Pfam" id="PF01242">
    <property type="entry name" value="PTPS"/>
    <property type="match status" value="1"/>
</dbReference>
<keyword evidence="8" id="KW-0671">Queuosine biosynthesis</keyword>
<dbReference type="EC" id="4.-.-.-" evidence="8"/>
<dbReference type="GO" id="GO:0008616">
    <property type="term" value="P:tRNA queuosine(34) biosynthetic process"/>
    <property type="evidence" value="ECO:0007669"/>
    <property type="project" value="UniProtKB-KW"/>
</dbReference>
<dbReference type="InterPro" id="IPR038418">
    <property type="entry name" value="6-PTP_synth/QueD_sf"/>
</dbReference>
<feature type="active site" description="Charge relay system" evidence="9">
    <location>
        <position position="77"/>
    </location>
</feature>
<dbReference type="PIRSF" id="PIRSF006113">
    <property type="entry name" value="PTP_synth"/>
    <property type="match status" value="1"/>
</dbReference>
<protein>
    <recommendedName>
        <fullName evidence="3 8">6-carboxy-5,6,7,8-tetrahydropterin synthase</fullName>
        <ecNumber evidence="8">4.-.-.-</ecNumber>
    </recommendedName>
</protein>
<dbReference type="UniPathway" id="UPA00391"/>
<evidence type="ECO:0000313" key="11">
    <source>
        <dbReference type="EMBL" id="TWI73063.1"/>
    </source>
</evidence>